<dbReference type="RefSeq" id="WP_200607922.1">
    <property type="nucleotide sequence ID" value="NZ_JAEHHL010000002.1"/>
</dbReference>
<protein>
    <submittedName>
        <fullName evidence="5">AraC family transcriptional regulator ligand-binding domain-containing protein</fullName>
    </submittedName>
</protein>
<evidence type="ECO:0000256" key="2">
    <source>
        <dbReference type="ARBA" id="ARBA00023125"/>
    </source>
</evidence>
<dbReference type="SUPFAM" id="SSF46689">
    <property type="entry name" value="Homeodomain-like"/>
    <property type="match status" value="1"/>
</dbReference>
<dbReference type="InterPro" id="IPR020449">
    <property type="entry name" value="Tscrpt_reg_AraC-type_HTH"/>
</dbReference>
<comment type="caution">
    <text evidence="5">The sequence shown here is derived from an EMBL/GenBank/DDBJ whole genome shotgun (WGS) entry which is preliminary data.</text>
</comment>
<keyword evidence="6" id="KW-1185">Reference proteome</keyword>
<dbReference type="GO" id="GO:0005829">
    <property type="term" value="C:cytosol"/>
    <property type="evidence" value="ECO:0007669"/>
    <property type="project" value="TreeGrafter"/>
</dbReference>
<accession>A0A8J7M588</accession>
<keyword evidence="1" id="KW-0805">Transcription regulation</keyword>
<dbReference type="GO" id="GO:0000976">
    <property type="term" value="F:transcription cis-regulatory region binding"/>
    <property type="evidence" value="ECO:0007669"/>
    <property type="project" value="TreeGrafter"/>
</dbReference>
<dbReference type="PANTHER" id="PTHR47894">
    <property type="entry name" value="HTH-TYPE TRANSCRIPTIONAL REGULATOR GADX"/>
    <property type="match status" value="1"/>
</dbReference>
<dbReference type="PRINTS" id="PR00032">
    <property type="entry name" value="HTHARAC"/>
</dbReference>
<dbReference type="AlphaFoldDB" id="A0A8J7M588"/>
<dbReference type="Pfam" id="PF12625">
    <property type="entry name" value="Arabinose_bd"/>
    <property type="match status" value="1"/>
</dbReference>
<evidence type="ECO:0000313" key="5">
    <source>
        <dbReference type="EMBL" id="MBK0398556.1"/>
    </source>
</evidence>
<dbReference type="GO" id="GO:0003700">
    <property type="term" value="F:DNA-binding transcription factor activity"/>
    <property type="evidence" value="ECO:0007669"/>
    <property type="project" value="InterPro"/>
</dbReference>
<dbReference type="EMBL" id="JAEHHL010000002">
    <property type="protein sequence ID" value="MBK0398556.1"/>
    <property type="molecule type" value="Genomic_DNA"/>
</dbReference>
<gene>
    <name evidence="5" type="ORF">H0I76_05100</name>
</gene>
<keyword evidence="2" id="KW-0238">DNA-binding</keyword>
<dbReference type="SMART" id="SM00342">
    <property type="entry name" value="HTH_ARAC"/>
    <property type="match status" value="1"/>
</dbReference>
<dbReference type="InterPro" id="IPR032687">
    <property type="entry name" value="AraC-type_N"/>
</dbReference>
<sequence length="335" mass="36548">MIALQNSRVFGPMNRIAAELYSRRAVDVGWQRVGLSPDILDGPPLFLPYRIQAEVMEAMARTLGERHLGAMVAARYSYEDLGIYAGYVLDAPRLDSAFARGIAALRTVLSHAKAGLRPSGDRLVLSYESGIRSVVGSRHIDEGLPLILTDLCRRFLGSGWYPEWVELPGARPPTAQTLSVLFGAPVHFGCDLPGIALRPKDLTRANLAPRPAREVVVAADLRELLCNQPPSTATGVVREAIEVQLRLGDTSLEKVAARLGLGPRSLQRRLAVEGAEFRTLRQSILSARARALVTETSRPLNEIAAALGYDEVNSFRRAFRSWFGASPSAVRMKGA</sequence>
<reference evidence="5" key="1">
    <citation type="submission" date="2020-12" db="EMBL/GenBank/DDBJ databases">
        <title>Bacterial taxonomy.</title>
        <authorList>
            <person name="Pan X."/>
        </authorList>
    </citation>
    <scope>NUCLEOTIDE SEQUENCE</scope>
    <source>
        <strain evidence="5">M0105</strain>
    </source>
</reference>
<dbReference type="Gene3D" id="1.10.10.60">
    <property type="entry name" value="Homeodomain-like"/>
    <property type="match status" value="1"/>
</dbReference>
<keyword evidence="3" id="KW-0804">Transcription</keyword>
<evidence type="ECO:0000313" key="6">
    <source>
        <dbReference type="Proteomes" id="UP000655420"/>
    </source>
</evidence>
<name>A0A8J7M588_9RHOB</name>
<evidence type="ECO:0000259" key="4">
    <source>
        <dbReference type="PROSITE" id="PS01124"/>
    </source>
</evidence>
<dbReference type="InterPro" id="IPR018060">
    <property type="entry name" value="HTH_AraC"/>
</dbReference>
<dbReference type="InterPro" id="IPR009057">
    <property type="entry name" value="Homeodomain-like_sf"/>
</dbReference>
<evidence type="ECO:0000256" key="1">
    <source>
        <dbReference type="ARBA" id="ARBA00023015"/>
    </source>
</evidence>
<evidence type="ECO:0000256" key="3">
    <source>
        <dbReference type="ARBA" id="ARBA00023163"/>
    </source>
</evidence>
<proteinExistence type="predicted"/>
<dbReference type="PROSITE" id="PS01124">
    <property type="entry name" value="HTH_ARAC_FAMILY_2"/>
    <property type="match status" value="1"/>
</dbReference>
<dbReference type="Pfam" id="PF12833">
    <property type="entry name" value="HTH_18"/>
    <property type="match status" value="1"/>
</dbReference>
<dbReference type="PANTHER" id="PTHR47894:SF4">
    <property type="entry name" value="HTH-TYPE TRANSCRIPTIONAL REGULATOR GADX"/>
    <property type="match status" value="1"/>
</dbReference>
<feature type="domain" description="HTH araC/xylS-type" evidence="4">
    <location>
        <begin position="235"/>
        <end position="333"/>
    </location>
</feature>
<organism evidence="5 6">
    <name type="scientific">Thermohalobaculum xanthum</name>
    <dbReference type="NCBI Taxonomy" id="2753746"/>
    <lineage>
        <taxon>Bacteria</taxon>
        <taxon>Pseudomonadati</taxon>
        <taxon>Pseudomonadota</taxon>
        <taxon>Alphaproteobacteria</taxon>
        <taxon>Rhodobacterales</taxon>
        <taxon>Paracoccaceae</taxon>
        <taxon>Thermohalobaculum</taxon>
    </lineage>
</organism>
<dbReference type="Proteomes" id="UP000655420">
    <property type="component" value="Unassembled WGS sequence"/>
</dbReference>